<dbReference type="PANTHER" id="PTHR13723:SF305">
    <property type="entry name" value="PROTEIN MADD-4"/>
    <property type="match status" value="1"/>
</dbReference>
<dbReference type="InterPro" id="IPR050439">
    <property type="entry name" value="ADAMTS_ADAMTS-like"/>
</dbReference>
<dbReference type="PANTHER" id="PTHR13723">
    <property type="entry name" value="ADAMTS A DISINTEGRIN AND METALLOPROTEASE WITH THROMBOSPONDIN MOTIFS PROTEASE"/>
    <property type="match status" value="1"/>
</dbReference>
<dbReference type="AlphaFoldDB" id="A0AAD4N6D0"/>
<evidence type="ECO:0000256" key="3">
    <source>
        <dbReference type="ARBA" id="ARBA00022729"/>
    </source>
</evidence>
<dbReference type="PROSITE" id="PS50092">
    <property type="entry name" value="TSP1"/>
    <property type="match status" value="3"/>
</dbReference>
<evidence type="ECO:0000256" key="1">
    <source>
        <dbReference type="ARBA" id="ARBA00004613"/>
    </source>
</evidence>
<gene>
    <name evidence="8" type="ORF">DdX_09415</name>
</gene>
<comment type="subcellular location">
    <subcellularLocation>
        <location evidence="1">Secreted</location>
    </subcellularLocation>
</comment>
<dbReference type="InterPro" id="IPR036383">
    <property type="entry name" value="TSP1_rpt_sf"/>
</dbReference>
<dbReference type="SMART" id="SM00209">
    <property type="entry name" value="TSP1"/>
    <property type="match status" value="3"/>
</dbReference>
<name>A0AAD4N6D0_9BILA</name>
<feature type="domain" description="ADAMTS/ADAMTS-like cysteine-rich" evidence="7">
    <location>
        <begin position="153"/>
        <end position="221"/>
    </location>
</feature>
<dbReference type="InterPro" id="IPR013273">
    <property type="entry name" value="ADAMTS/ADAMTS-like"/>
</dbReference>
<keyword evidence="2" id="KW-0964">Secreted</keyword>
<accession>A0AAD4N6D0</accession>
<feature type="disulfide bond" evidence="6">
    <location>
        <begin position="83"/>
        <end position="115"/>
    </location>
</feature>
<dbReference type="FunFam" id="2.20.100.10:FF:000005">
    <property type="entry name" value="ADAM metallopeptidase with thrombospondin type 1 motif 9"/>
    <property type="match status" value="1"/>
</dbReference>
<keyword evidence="5 6" id="KW-1015">Disulfide bond</keyword>
<keyword evidence="4" id="KW-0677">Repeat</keyword>
<protein>
    <submittedName>
        <fullName evidence="8">Thrombospondin type 1 domain-containing protein</fullName>
    </submittedName>
</protein>
<dbReference type="GO" id="GO:0005576">
    <property type="term" value="C:extracellular region"/>
    <property type="evidence" value="ECO:0007669"/>
    <property type="project" value="UniProtKB-SubCell"/>
</dbReference>
<feature type="disulfide bond" evidence="6">
    <location>
        <begin position="95"/>
        <end position="100"/>
    </location>
</feature>
<evidence type="ECO:0000256" key="5">
    <source>
        <dbReference type="ARBA" id="ARBA00023157"/>
    </source>
</evidence>
<dbReference type="GO" id="GO:0009653">
    <property type="term" value="P:anatomical structure morphogenesis"/>
    <property type="evidence" value="ECO:0007669"/>
    <property type="project" value="UniProtKB-ARBA"/>
</dbReference>
<dbReference type="GO" id="GO:0031012">
    <property type="term" value="C:extracellular matrix"/>
    <property type="evidence" value="ECO:0007669"/>
    <property type="project" value="TreeGrafter"/>
</dbReference>
<proteinExistence type="predicted"/>
<organism evidence="8 9">
    <name type="scientific">Ditylenchus destructor</name>
    <dbReference type="NCBI Taxonomy" id="166010"/>
    <lineage>
        <taxon>Eukaryota</taxon>
        <taxon>Metazoa</taxon>
        <taxon>Ecdysozoa</taxon>
        <taxon>Nematoda</taxon>
        <taxon>Chromadorea</taxon>
        <taxon>Rhabditida</taxon>
        <taxon>Tylenchina</taxon>
        <taxon>Tylenchomorpha</taxon>
        <taxon>Sphaerularioidea</taxon>
        <taxon>Anguinidae</taxon>
        <taxon>Anguininae</taxon>
        <taxon>Ditylenchus</taxon>
    </lineage>
</organism>
<keyword evidence="9" id="KW-1185">Reference proteome</keyword>
<dbReference type="InterPro" id="IPR045371">
    <property type="entry name" value="ADAMTS_CR_3"/>
</dbReference>
<dbReference type="GO" id="GO:0006508">
    <property type="term" value="P:proteolysis"/>
    <property type="evidence" value="ECO:0007669"/>
    <property type="project" value="TreeGrafter"/>
</dbReference>
<dbReference type="SUPFAM" id="SSF82895">
    <property type="entry name" value="TSP-1 type 1 repeat"/>
    <property type="match status" value="2"/>
</dbReference>
<dbReference type="Gene3D" id="2.20.100.10">
    <property type="entry name" value="Thrombospondin type-1 (TSP1) repeat"/>
    <property type="match status" value="2"/>
</dbReference>
<evidence type="ECO:0000313" key="8">
    <source>
        <dbReference type="EMBL" id="KAI1712788.1"/>
    </source>
</evidence>
<evidence type="ECO:0000256" key="2">
    <source>
        <dbReference type="ARBA" id="ARBA00022525"/>
    </source>
</evidence>
<keyword evidence="3" id="KW-0732">Signal</keyword>
<dbReference type="EMBL" id="JAKKPZ010000017">
    <property type="protein sequence ID" value="KAI1712788.1"/>
    <property type="molecule type" value="Genomic_DNA"/>
</dbReference>
<reference evidence="8" key="1">
    <citation type="submission" date="2022-01" db="EMBL/GenBank/DDBJ databases">
        <title>Genome Sequence Resource for Two Populations of Ditylenchus destructor, the Migratory Endoparasitic Phytonematode.</title>
        <authorList>
            <person name="Zhang H."/>
            <person name="Lin R."/>
            <person name="Xie B."/>
        </authorList>
    </citation>
    <scope>NUCLEOTIDE SEQUENCE</scope>
    <source>
        <strain evidence="8">BazhouSP</strain>
    </source>
</reference>
<comment type="caution">
    <text evidence="8">The sequence shown here is derived from an EMBL/GenBank/DDBJ whole genome shotgun (WGS) entry which is preliminary data.</text>
</comment>
<dbReference type="Pfam" id="PF19030">
    <property type="entry name" value="TSP1_ADAMTS"/>
    <property type="match status" value="2"/>
</dbReference>
<evidence type="ECO:0000256" key="4">
    <source>
        <dbReference type="ARBA" id="ARBA00022737"/>
    </source>
</evidence>
<dbReference type="PRINTS" id="PR01857">
    <property type="entry name" value="ADAMTSFAMILY"/>
</dbReference>
<dbReference type="GO" id="GO:0004222">
    <property type="term" value="F:metalloendopeptidase activity"/>
    <property type="evidence" value="ECO:0007669"/>
    <property type="project" value="TreeGrafter"/>
</dbReference>
<dbReference type="Proteomes" id="UP001201812">
    <property type="component" value="Unassembled WGS sequence"/>
</dbReference>
<dbReference type="Pfam" id="PF19236">
    <property type="entry name" value="ADAMTS_CR_3"/>
    <property type="match status" value="1"/>
</dbReference>
<evidence type="ECO:0000313" key="9">
    <source>
        <dbReference type="Proteomes" id="UP001201812"/>
    </source>
</evidence>
<sequence>MKLSNNIIANFHLFTCKNVGSLIFLFILAVDILSQEVVSRELDIGCAKKLILYNLLWKTSPPVITRWAGRSGLSGVLVRRVQCGEDGIQFQLRRCLDMYCSGPPSRHRLCPDKPCPNDRVHQSDAQIECALRNRPPFGFLPDKWTPVTAINNCSLSCRSEQTGKIKHFGISLKDGAKCKRSDSRHSACQAGKCQPIGCDRIIGSVARTDECGRCGGDGSSCAKKIFRWKDTLQFTPCDKTCGPNSVRVSVSVCVNTATERVVPERLCADQERPRPQVKRCPYVVCPAKWLTGSWTDCSATCGSGQQYRQVFCVETHSVETPAYSNSSVSGGKLADAVENRKVADQYCWQQQKPITERECGAPCPAWEIGDWGECSETCGKGLRKRNVECRQGNERTEDIMCSDQKRPVQSQPCYTGVKCPAPKGSNSAVSNASPPHYRLDGLSWHAATQLPLLEPLFFLSYRQCMSRGGVVLEGGAKCLGARSVHVGGTILFQFQSRRRPLLFPVKSGPYLHQTSAKIGALWPLSINFSQPKALPDNVRWRFLLSVLSLN</sequence>
<evidence type="ECO:0000256" key="6">
    <source>
        <dbReference type="PIRSR" id="PIRSR613273-3"/>
    </source>
</evidence>
<dbReference type="InterPro" id="IPR000884">
    <property type="entry name" value="TSP1_rpt"/>
</dbReference>
<dbReference type="GO" id="GO:0030198">
    <property type="term" value="P:extracellular matrix organization"/>
    <property type="evidence" value="ECO:0007669"/>
    <property type="project" value="InterPro"/>
</dbReference>
<evidence type="ECO:0000259" key="7">
    <source>
        <dbReference type="Pfam" id="PF19236"/>
    </source>
</evidence>